<dbReference type="AlphaFoldDB" id="A0A7S1HMI9"/>
<dbReference type="SMART" id="SM00028">
    <property type="entry name" value="TPR"/>
    <property type="match status" value="4"/>
</dbReference>
<dbReference type="Gene3D" id="6.10.140.2220">
    <property type="match status" value="1"/>
</dbReference>
<keyword evidence="2" id="KW-0677">Repeat</keyword>
<evidence type="ECO:0000256" key="4">
    <source>
        <dbReference type="ARBA" id="ARBA00022803"/>
    </source>
</evidence>
<keyword evidence="1" id="KW-0479">Metal-binding</keyword>
<reference evidence="9" key="1">
    <citation type="submission" date="2021-01" db="EMBL/GenBank/DDBJ databases">
        <authorList>
            <person name="Corre E."/>
            <person name="Pelletier E."/>
            <person name="Niang G."/>
            <person name="Scheremetjew M."/>
            <person name="Finn R."/>
            <person name="Kale V."/>
            <person name="Holt S."/>
            <person name="Cochrane G."/>
            <person name="Meng A."/>
            <person name="Brown T."/>
            <person name="Cohen L."/>
        </authorList>
    </citation>
    <scope>NUCLEOTIDE SEQUENCE</scope>
    <source>
        <strain evidence="9">CCMP644</strain>
    </source>
</reference>
<keyword evidence="5" id="KW-0862">Zinc</keyword>
<dbReference type="GO" id="GO:0008270">
    <property type="term" value="F:zinc ion binding"/>
    <property type="evidence" value="ECO:0007669"/>
    <property type="project" value="UniProtKB-KW"/>
</dbReference>
<evidence type="ECO:0000313" key="9">
    <source>
        <dbReference type="EMBL" id="CAD8985804.1"/>
    </source>
</evidence>
<keyword evidence="3 6" id="KW-0863">Zinc-finger</keyword>
<dbReference type="PANTHER" id="PTHR45641">
    <property type="entry name" value="TETRATRICOPEPTIDE REPEAT PROTEIN (AFU_ORTHOLOGUE AFUA_6G03870)"/>
    <property type="match status" value="1"/>
</dbReference>
<evidence type="ECO:0000256" key="2">
    <source>
        <dbReference type="ARBA" id="ARBA00022737"/>
    </source>
</evidence>
<dbReference type="PROSITE" id="PS50865">
    <property type="entry name" value="ZF_MYND_2"/>
    <property type="match status" value="1"/>
</dbReference>
<evidence type="ECO:0000256" key="1">
    <source>
        <dbReference type="ARBA" id="ARBA00022723"/>
    </source>
</evidence>
<evidence type="ECO:0000259" key="8">
    <source>
        <dbReference type="PROSITE" id="PS50865"/>
    </source>
</evidence>
<dbReference type="PANTHER" id="PTHR45641:SF19">
    <property type="entry name" value="NEPHROCYSTIN-3"/>
    <property type="match status" value="1"/>
</dbReference>
<dbReference type="InterPro" id="IPR011990">
    <property type="entry name" value="TPR-like_helical_dom_sf"/>
</dbReference>
<dbReference type="Pfam" id="PF01753">
    <property type="entry name" value="zf-MYND"/>
    <property type="match status" value="1"/>
</dbReference>
<evidence type="ECO:0000256" key="3">
    <source>
        <dbReference type="ARBA" id="ARBA00022771"/>
    </source>
</evidence>
<dbReference type="Pfam" id="PF13424">
    <property type="entry name" value="TPR_12"/>
    <property type="match status" value="2"/>
</dbReference>
<dbReference type="PROSITE" id="PS01360">
    <property type="entry name" value="ZF_MYND_1"/>
    <property type="match status" value="1"/>
</dbReference>
<gene>
    <name evidence="9" type="ORF">HAND00432_LOCUS36817</name>
</gene>
<keyword evidence="4 7" id="KW-0802">TPR repeat</keyword>
<evidence type="ECO:0000256" key="5">
    <source>
        <dbReference type="ARBA" id="ARBA00022833"/>
    </source>
</evidence>
<feature type="repeat" description="TPR" evidence="7">
    <location>
        <begin position="106"/>
        <end position="139"/>
    </location>
</feature>
<evidence type="ECO:0000256" key="6">
    <source>
        <dbReference type="PROSITE-ProRule" id="PRU00134"/>
    </source>
</evidence>
<dbReference type="SUPFAM" id="SSF48452">
    <property type="entry name" value="TPR-like"/>
    <property type="match status" value="1"/>
</dbReference>
<dbReference type="Gene3D" id="1.25.40.10">
    <property type="entry name" value="Tetratricopeptide repeat domain"/>
    <property type="match status" value="2"/>
</dbReference>
<dbReference type="InterPro" id="IPR002893">
    <property type="entry name" value="Znf_MYND"/>
</dbReference>
<accession>A0A7S1HMI9</accession>
<name>A0A7S1HMI9_HEMAN</name>
<organism evidence="9">
    <name type="scientific">Hemiselmis andersenii</name>
    <name type="common">Cryptophyte alga</name>
    <dbReference type="NCBI Taxonomy" id="464988"/>
    <lineage>
        <taxon>Eukaryota</taxon>
        <taxon>Cryptophyceae</taxon>
        <taxon>Cryptomonadales</taxon>
        <taxon>Hemiselmidaceae</taxon>
        <taxon>Hemiselmis</taxon>
    </lineage>
</organism>
<dbReference type="InterPro" id="IPR019734">
    <property type="entry name" value="TPR_rpt"/>
</dbReference>
<dbReference type="PROSITE" id="PS50005">
    <property type="entry name" value="TPR"/>
    <property type="match status" value="1"/>
</dbReference>
<evidence type="ECO:0000256" key="7">
    <source>
        <dbReference type="PROSITE-ProRule" id="PRU00339"/>
    </source>
</evidence>
<proteinExistence type="predicted"/>
<protein>
    <recommendedName>
        <fullName evidence="8">MYND-type domain-containing protein</fullName>
    </recommendedName>
</protein>
<dbReference type="SUPFAM" id="SSF144232">
    <property type="entry name" value="HIT/MYND zinc finger-like"/>
    <property type="match status" value="1"/>
</dbReference>
<dbReference type="EMBL" id="HBFX01061071">
    <property type="protein sequence ID" value="CAD8985804.1"/>
    <property type="molecule type" value="Transcribed_RNA"/>
</dbReference>
<feature type="domain" description="MYND-type" evidence="8">
    <location>
        <begin position="5"/>
        <end position="41"/>
    </location>
</feature>
<sequence>MPKQCATCGKEGAENKCPCKTAFYCDEACQRESWSVHRKKCTWDMARKVDKDRTKLGRDNPFVGLACLNLGSTLREQRRLPEAEEWLLEGLRIFLLEGGEQSPMVASARVNLGSVCRDQGRLDEAIALYKKALRTINRLDAGGDMAGSKADVLANMGNTFARQNLHDRALESLQEAHDIYSRLPASAGDAEKVLSDMVLVLQDQGKMVDALAMQERILGDRRRTYGSDSEAVAHALLNMGHTLRQENKHGEASAKYAEALDIARRVHPGTSHLEGMVLEATAVCCCEQGKFDEGLKLYKKAHVPFERRSASRPRTRPTRRTTWPRCCSSAGSSRKRGGCWRRLWSCRGGCWGQGT</sequence>